<dbReference type="Gene3D" id="3.40.50.1820">
    <property type="entry name" value="alpha/beta hydrolase"/>
    <property type="match status" value="1"/>
</dbReference>
<dbReference type="InterPro" id="IPR029058">
    <property type="entry name" value="AB_hydrolase_fold"/>
</dbReference>
<protein>
    <submittedName>
        <fullName evidence="2">Alpha/beta fold family hydrolase</fullName>
    </submittedName>
</protein>
<dbReference type="InterPro" id="IPR000073">
    <property type="entry name" value="AB_hydrolase_1"/>
</dbReference>
<dbReference type="Pfam" id="PF12697">
    <property type="entry name" value="Abhydrolase_6"/>
    <property type="match status" value="1"/>
</dbReference>
<proteinExistence type="predicted"/>
<evidence type="ECO:0000313" key="3">
    <source>
        <dbReference type="Proteomes" id="UP000076394"/>
    </source>
</evidence>
<dbReference type="EMBL" id="CP011127">
    <property type="protein sequence ID" value="AMU86825.1"/>
    <property type="molecule type" value="Genomic_DNA"/>
</dbReference>
<feature type="domain" description="AB hydrolase-1" evidence="1">
    <location>
        <begin position="29"/>
        <end position="261"/>
    </location>
</feature>
<dbReference type="PATRIC" id="fig|61435.8.peg.995"/>
<reference evidence="2 3" key="1">
    <citation type="submission" date="2015-03" db="EMBL/GenBank/DDBJ databases">
        <title>Genomic characterization of Dehalococcoides mccartyi strain 11a5, an unusal plasmid-containing chloroethene dechlorinator.</title>
        <authorList>
            <person name="Zhao S."/>
            <person name="Ding C."/>
            <person name="He J."/>
        </authorList>
    </citation>
    <scope>NUCLEOTIDE SEQUENCE [LARGE SCALE GENOMIC DNA]</scope>
    <source>
        <strain evidence="2 3">11a5</strain>
    </source>
</reference>
<dbReference type="GO" id="GO:0016020">
    <property type="term" value="C:membrane"/>
    <property type="evidence" value="ECO:0007669"/>
    <property type="project" value="TreeGrafter"/>
</dbReference>
<name>A0A142VC68_9CHLR</name>
<dbReference type="Proteomes" id="UP000076394">
    <property type="component" value="Chromosome"/>
</dbReference>
<sequence length="275" mass="30846">MVLVPIMLIFCMSVLTNRFVLHGKPPYNLVFLHGGPGAGGELAGLAEDISSAKGVIEPRLYSLGIKEQLEYLSGIITRFGDQKVVLAGYSWGAWLGIMLAGTYPQLISKLILVSCPLFQSAEAKNIMDTRLRRMDEGQKNKLATLTRFLAEAENDAMADESLAEIGKLVLQVDAYSPLYLPDAFLECSYKTYKSIWQEALKLRLENKFEEYLSAVKCPVVAIHGDYDPHPARPVLDYLANHLERFSAVLLKRCGHCPWQEKYAREEFIACLQKEI</sequence>
<dbReference type="SUPFAM" id="SSF53474">
    <property type="entry name" value="alpha/beta-Hydrolases"/>
    <property type="match status" value="1"/>
</dbReference>
<organism evidence="2 3">
    <name type="scientific">Dehalococcoides mccartyi</name>
    <dbReference type="NCBI Taxonomy" id="61435"/>
    <lineage>
        <taxon>Bacteria</taxon>
        <taxon>Bacillati</taxon>
        <taxon>Chloroflexota</taxon>
        <taxon>Dehalococcoidia</taxon>
        <taxon>Dehalococcoidales</taxon>
        <taxon>Dehalococcoidaceae</taxon>
        <taxon>Dehalococcoides</taxon>
    </lineage>
</organism>
<dbReference type="PANTHER" id="PTHR43798">
    <property type="entry name" value="MONOACYLGLYCEROL LIPASE"/>
    <property type="match status" value="1"/>
</dbReference>
<gene>
    <name evidence="2" type="ORF">Dm11a5_0999</name>
</gene>
<evidence type="ECO:0000313" key="2">
    <source>
        <dbReference type="EMBL" id="AMU86825.1"/>
    </source>
</evidence>
<keyword evidence="2" id="KW-0378">Hydrolase</keyword>
<dbReference type="InterPro" id="IPR050266">
    <property type="entry name" value="AB_hydrolase_sf"/>
</dbReference>
<dbReference type="GO" id="GO:0016787">
    <property type="term" value="F:hydrolase activity"/>
    <property type="evidence" value="ECO:0007669"/>
    <property type="project" value="UniProtKB-KW"/>
</dbReference>
<evidence type="ECO:0000259" key="1">
    <source>
        <dbReference type="Pfam" id="PF12697"/>
    </source>
</evidence>
<dbReference type="PANTHER" id="PTHR43798:SF33">
    <property type="entry name" value="HYDROLASE, PUTATIVE (AFU_ORTHOLOGUE AFUA_2G14860)-RELATED"/>
    <property type="match status" value="1"/>
</dbReference>
<dbReference type="AlphaFoldDB" id="A0A142VC68"/>
<accession>A0A142VC68</accession>